<keyword evidence="1" id="KW-0732">Signal</keyword>
<dbReference type="AlphaFoldDB" id="A0A9X2X413"/>
<feature type="signal peptide" evidence="1">
    <location>
        <begin position="1"/>
        <end position="25"/>
    </location>
</feature>
<protein>
    <recommendedName>
        <fullName evidence="4">Lipoprotein</fullName>
    </recommendedName>
</protein>
<dbReference type="Proteomes" id="UP001145353">
    <property type="component" value="Unassembled WGS sequence"/>
</dbReference>
<organism evidence="2 3">
    <name type="scientific">Chromohalobacter moromii</name>
    <dbReference type="NCBI Taxonomy" id="2860329"/>
    <lineage>
        <taxon>Bacteria</taxon>
        <taxon>Pseudomonadati</taxon>
        <taxon>Pseudomonadota</taxon>
        <taxon>Gammaproteobacteria</taxon>
        <taxon>Oceanospirillales</taxon>
        <taxon>Halomonadaceae</taxon>
        <taxon>Chromohalobacter</taxon>
    </lineage>
</organism>
<keyword evidence="3" id="KW-1185">Reference proteome</keyword>
<evidence type="ECO:0000313" key="2">
    <source>
        <dbReference type="EMBL" id="MCT8506644.1"/>
    </source>
</evidence>
<evidence type="ECO:0000256" key="1">
    <source>
        <dbReference type="SAM" id="SignalP"/>
    </source>
</evidence>
<accession>A0A9X2X413</accession>
<name>A0A9X2X413_9GAMM</name>
<dbReference type="RefSeq" id="WP_247640569.1">
    <property type="nucleotide sequence ID" value="NZ_JAHXCZ010000006.1"/>
</dbReference>
<evidence type="ECO:0000313" key="3">
    <source>
        <dbReference type="Proteomes" id="UP001145353"/>
    </source>
</evidence>
<evidence type="ECO:0008006" key="4">
    <source>
        <dbReference type="Google" id="ProtNLM"/>
    </source>
</evidence>
<comment type="caution">
    <text evidence="2">The sequence shown here is derived from an EMBL/GenBank/DDBJ whole genome shotgun (WGS) entry which is preliminary data.</text>
</comment>
<reference evidence="2" key="1">
    <citation type="submission" date="2021-07" db="EMBL/GenBank/DDBJ databases">
        <authorList>
            <person name="Luelf R.H."/>
        </authorList>
    </citation>
    <scope>NUCLEOTIDE SEQUENCE</scope>
    <source>
        <strain evidence="2">TMW 2.2304</strain>
    </source>
</reference>
<reference evidence="2" key="2">
    <citation type="journal article" date="2022" name="Syst. Appl. Microbiol.">
        <title>Chromohalobacter moromii sp. nov., a moderately halophilic bacterium isolated from lupine-based moromi fermentation.</title>
        <authorList>
            <person name="Lulf R.H."/>
            <person name="Hilgarth M."/>
            <person name="Ehrmann M.A."/>
        </authorList>
    </citation>
    <scope>NUCLEOTIDE SEQUENCE</scope>
    <source>
        <strain evidence="2">TMW 2.2304</strain>
    </source>
</reference>
<dbReference type="PROSITE" id="PS51257">
    <property type="entry name" value="PROKAR_LIPOPROTEIN"/>
    <property type="match status" value="1"/>
</dbReference>
<proteinExistence type="predicted"/>
<sequence>MKTFRTAAMLLLMGCLMSLTGCVQITGEMNPDKSAYHATQGFPITHPLHENVAIGKVEDFPGTSIFAIMGKTSPNLTEETAEEALAETLSSVDLLAPTDADDYSLDMKLVDSGEMGFAGWETSLNGIQRTTIIHYTLQSVHSDETPYSKSITTTGKSDGGGIAFYLVEREAAEDAMRKNLEQMISDLKLIE</sequence>
<feature type="chain" id="PRO_5040861175" description="Lipoprotein" evidence="1">
    <location>
        <begin position="26"/>
        <end position="191"/>
    </location>
</feature>
<dbReference type="EMBL" id="JAHXDE010000006">
    <property type="protein sequence ID" value="MCT8506644.1"/>
    <property type="molecule type" value="Genomic_DNA"/>
</dbReference>
<gene>
    <name evidence="2" type="ORF">KZO87_14800</name>
</gene>